<protein>
    <recommendedName>
        <fullName evidence="1">DUF302 domain-containing protein</fullName>
    </recommendedName>
</protein>
<sequence length="160" mass="17168">MAASQPQIETFTGTRITITTPHSFNDTIQKLYTEIGFPKNAAWPTIAASIKTFDESSKQAFIAATEKAVGAKGFMVFLELNHGTWLPLFNVGSGLQLKRIILGNPLIAITMLEHDLKAGLAVPVELLVRELGEGRGTELSYQLPSSLVVGASGDEKLLGA</sequence>
<feature type="domain" description="DUF302" evidence="1">
    <location>
        <begin position="98"/>
        <end position="142"/>
    </location>
</feature>
<dbReference type="Gene3D" id="3.30.310.70">
    <property type="entry name" value="TT1751-like domain"/>
    <property type="match status" value="1"/>
</dbReference>
<dbReference type="AlphaFoldDB" id="A0A8T9BYU3"/>
<comment type="caution">
    <text evidence="2">The sequence shown here is derived from an EMBL/GenBank/DDBJ whole genome shotgun (WGS) entry which is preliminary data.</text>
</comment>
<keyword evidence="3" id="KW-1185">Reference proteome</keyword>
<feature type="non-terminal residue" evidence="2">
    <location>
        <position position="1"/>
    </location>
</feature>
<dbReference type="OrthoDB" id="5190258at2759"/>
<dbReference type="CDD" id="cd14797">
    <property type="entry name" value="DUF302"/>
    <property type="match status" value="1"/>
</dbReference>
<proteinExistence type="predicted"/>
<dbReference type="InterPro" id="IPR035923">
    <property type="entry name" value="TT1751-like_sf"/>
</dbReference>
<gene>
    <name evidence="2" type="ORF">LSUE1_G004879</name>
</gene>
<dbReference type="SUPFAM" id="SSF103247">
    <property type="entry name" value="TT1751-like"/>
    <property type="match status" value="1"/>
</dbReference>
<accession>A0A8T9BYU3</accession>
<dbReference type="InterPro" id="IPR005180">
    <property type="entry name" value="DUF302"/>
</dbReference>
<dbReference type="Proteomes" id="UP000469558">
    <property type="component" value="Unassembled WGS sequence"/>
</dbReference>
<organism evidence="2 3">
    <name type="scientific">Lachnellula suecica</name>
    <dbReference type="NCBI Taxonomy" id="602035"/>
    <lineage>
        <taxon>Eukaryota</taxon>
        <taxon>Fungi</taxon>
        <taxon>Dikarya</taxon>
        <taxon>Ascomycota</taxon>
        <taxon>Pezizomycotina</taxon>
        <taxon>Leotiomycetes</taxon>
        <taxon>Helotiales</taxon>
        <taxon>Lachnaceae</taxon>
        <taxon>Lachnellula</taxon>
    </lineage>
</organism>
<name>A0A8T9BYU3_9HELO</name>
<reference evidence="2 3" key="1">
    <citation type="submission" date="2018-05" db="EMBL/GenBank/DDBJ databases">
        <title>Genome sequencing and assembly of the regulated plant pathogen Lachnellula willkommii and related sister species for the development of diagnostic species identification markers.</title>
        <authorList>
            <person name="Giroux E."/>
            <person name="Bilodeau G."/>
        </authorList>
    </citation>
    <scope>NUCLEOTIDE SEQUENCE [LARGE SCALE GENOMIC DNA]</scope>
    <source>
        <strain evidence="2 3">CBS 268.59</strain>
    </source>
</reference>
<dbReference type="Pfam" id="PF03625">
    <property type="entry name" value="DUF302"/>
    <property type="match status" value="1"/>
</dbReference>
<dbReference type="EMBL" id="QGMK01001198">
    <property type="protein sequence ID" value="TVY71513.1"/>
    <property type="molecule type" value="Genomic_DNA"/>
</dbReference>
<evidence type="ECO:0000259" key="1">
    <source>
        <dbReference type="Pfam" id="PF03625"/>
    </source>
</evidence>
<evidence type="ECO:0000313" key="3">
    <source>
        <dbReference type="Proteomes" id="UP000469558"/>
    </source>
</evidence>
<evidence type="ECO:0000313" key="2">
    <source>
        <dbReference type="EMBL" id="TVY71513.1"/>
    </source>
</evidence>